<dbReference type="Pfam" id="PF01593">
    <property type="entry name" value="Amino_oxidase"/>
    <property type="match status" value="1"/>
</dbReference>
<dbReference type="Proteomes" id="UP000037136">
    <property type="component" value="Unassembled WGS sequence"/>
</dbReference>
<dbReference type="InterPro" id="IPR002937">
    <property type="entry name" value="Amino_oxidase"/>
</dbReference>
<dbReference type="SUPFAM" id="SSF51905">
    <property type="entry name" value="FAD/NAD(P)-binding domain"/>
    <property type="match status" value="1"/>
</dbReference>
<reference evidence="4 5" key="1">
    <citation type="journal article" date="2015" name="BMC Genomics">
        <title>Gene expression during zombie ant biting behavior reflects the complexity underlying fungal parasitic behavioral manipulation.</title>
        <authorList>
            <person name="de Bekker C."/>
            <person name="Ohm R.A."/>
            <person name="Loreto R.G."/>
            <person name="Sebastian A."/>
            <person name="Albert I."/>
            <person name="Merrow M."/>
            <person name="Brachmann A."/>
            <person name="Hughes D.P."/>
        </authorList>
    </citation>
    <scope>NUCLEOTIDE SEQUENCE [LARGE SCALE GENOMIC DNA]</scope>
    <source>
        <strain evidence="4 5">SC16a</strain>
    </source>
</reference>
<accession>A0A2A9PIN5</accession>
<keyword evidence="2" id="KW-0732">Signal</keyword>
<evidence type="ECO:0000256" key="2">
    <source>
        <dbReference type="SAM" id="SignalP"/>
    </source>
</evidence>
<feature type="transmembrane region" description="Helical" evidence="1">
    <location>
        <begin position="33"/>
        <end position="50"/>
    </location>
</feature>
<organism evidence="4 5">
    <name type="scientific">Ophiocordyceps unilateralis</name>
    <name type="common">Zombie-ant fungus</name>
    <name type="synonym">Torrubia unilateralis</name>
    <dbReference type="NCBI Taxonomy" id="268505"/>
    <lineage>
        <taxon>Eukaryota</taxon>
        <taxon>Fungi</taxon>
        <taxon>Dikarya</taxon>
        <taxon>Ascomycota</taxon>
        <taxon>Pezizomycotina</taxon>
        <taxon>Sordariomycetes</taxon>
        <taxon>Hypocreomycetidae</taxon>
        <taxon>Hypocreales</taxon>
        <taxon>Ophiocordycipitaceae</taxon>
        <taxon>Ophiocordyceps</taxon>
    </lineage>
</organism>
<name>A0A2A9PIN5_OPHUN</name>
<dbReference type="PANTHER" id="PTHR10742:SF313">
    <property type="entry name" value="AMINE OXIDASE"/>
    <property type="match status" value="1"/>
</dbReference>
<comment type="caution">
    <text evidence="4">The sequence shown here is derived from an EMBL/GenBank/DDBJ whole genome shotgun (WGS) entry which is preliminary data.</text>
</comment>
<dbReference type="STRING" id="268505.A0A2A9PIN5"/>
<evidence type="ECO:0000259" key="3">
    <source>
        <dbReference type="Pfam" id="PF01593"/>
    </source>
</evidence>
<feature type="domain" description="Amine oxidase" evidence="3">
    <location>
        <begin position="70"/>
        <end position="505"/>
    </location>
</feature>
<evidence type="ECO:0000313" key="5">
    <source>
        <dbReference type="Proteomes" id="UP000037136"/>
    </source>
</evidence>
<dbReference type="AlphaFoldDB" id="A0A2A9PIN5"/>
<sequence>MPSLLLVSLLIAQASVGGGLPSRRPDGCVKTTVAILSVFFFFFPLSFLFLPDALVRDLDPADGDDSGGGMAGITAAQALANASVHDFIILEYQDRIGGRAKHTDFGAGPDGSPYTVELGANWIQGLGKPGGPENPIWTLAKKHKLKSTTNDYKSIKTYNETGPFDFLPLLADFDAAKRRMNVAAGRMLAENLQDQSARVGLALGGWSPKHSDMAAQAAEFWSWDWEAAYPPEQSSMMFGTASDNLTFSQFSEENNLVVDQRGYDAIIHAEASTFLTSEDARLQLKKHITNIAYSNDSVVITSDDGSCVEAAYAICTFSLGVLQSDAIKFQPALPAWKQAAIRSFSMGTYTKVFMQFNETFWPQDGQQFMLYASPTTRGHYPVWQSLDVEGFMPGSHILFATATHDESYRIEQQSDAETQAEALAVLGQMFPDIKIPEPTGFMYPRWTKTPWARGSYSNWPVGTTLEMHQNLRANVGRLWFAGEAISAQYFGFLHGAWFEGREAGAHVAQFVGGSRCLRLEGEKEICGSRPHYETLHGTSPLEHYTLLNGWAARGYAASLISRQATAE</sequence>
<dbReference type="EMBL" id="LAZP02000076">
    <property type="protein sequence ID" value="PFH61355.1"/>
    <property type="molecule type" value="Genomic_DNA"/>
</dbReference>
<proteinExistence type="predicted"/>
<dbReference type="InterPro" id="IPR050281">
    <property type="entry name" value="Flavin_monoamine_oxidase"/>
</dbReference>
<reference evidence="4 5" key="2">
    <citation type="journal article" date="2017" name="Sci. Rep.">
        <title>Ant-infecting Ophiocordyceps genomes reveal a high diversity of potential behavioral manipulation genes and a possible major role for enterotoxins.</title>
        <authorList>
            <person name="de Bekker C."/>
            <person name="Ohm R.A."/>
            <person name="Evans H.C."/>
            <person name="Brachmann A."/>
            <person name="Hughes D.P."/>
        </authorList>
    </citation>
    <scope>NUCLEOTIDE SEQUENCE [LARGE SCALE GENOMIC DNA]</scope>
    <source>
        <strain evidence="4 5">SC16a</strain>
    </source>
</reference>
<feature type="signal peptide" evidence="2">
    <location>
        <begin position="1"/>
        <end position="17"/>
    </location>
</feature>
<evidence type="ECO:0000313" key="4">
    <source>
        <dbReference type="EMBL" id="PFH61355.1"/>
    </source>
</evidence>
<keyword evidence="1" id="KW-0812">Transmembrane</keyword>
<dbReference type="Gene3D" id="3.50.50.60">
    <property type="entry name" value="FAD/NAD(P)-binding domain"/>
    <property type="match status" value="1"/>
</dbReference>
<feature type="chain" id="PRO_5012337669" description="Amine oxidase domain-containing protein" evidence="2">
    <location>
        <begin position="18"/>
        <end position="567"/>
    </location>
</feature>
<evidence type="ECO:0000256" key="1">
    <source>
        <dbReference type="SAM" id="Phobius"/>
    </source>
</evidence>
<gene>
    <name evidence="4" type="ORF">XA68_17604</name>
</gene>
<dbReference type="GO" id="GO:0006598">
    <property type="term" value="P:polyamine catabolic process"/>
    <property type="evidence" value="ECO:0007669"/>
    <property type="project" value="TreeGrafter"/>
</dbReference>
<dbReference type="InterPro" id="IPR036188">
    <property type="entry name" value="FAD/NAD-bd_sf"/>
</dbReference>
<keyword evidence="1" id="KW-1133">Transmembrane helix</keyword>
<keyword evidence="5" id="KW-1185">Reference proteome</keyword>
<dbReference type="OrthoDB" id="7777654at2759"/>
<dbReference type="SUPFAM" id="SSF54373">
    <property type="entry name" value="FAD-linked reductases, C-terminal domain"/>
    <property type="match status" value="1"/>
</dbReference>
<protein>
    <recommendedName>
        <fullName evidence="3">Amine oxidase domain-containing protein</fullName>
    </recommendedName>
</protein>
<dbReference type="Gene3D" id="3.90.660.10">
    <property type="match status" value="1"/>
</dbReference>
<dbReference type="PANTHER" id="PTHR10742">
    <property type="entry name" value="FLAVIN MONOAMINE OXIDASE"/>
    <property type="match status" value="1"/>
</dbReference>
<dbReference type="GO" id="GO:0016491">
    <property type="term" value="F:oxidoreductase activity"/>
    <property type="evidence" value="ECO:0007669"/>
    <property type="project" value="InterPro"/>
</dbReference>
<keyword evidence="1" id="KW-0472">Membrane</keyword>